<dbReference type="Gene3D" id="2.40.50.1020">
    <property type="entry name" value="LytTr DNA-binding domain"/>
    <property type="match status" value="1"/>
</dbReference>
<proteinExistence type="predicted"/>
<dbReference type="RefSeq" id="WP_092790959.1">
    <property type="nucleotide sequence ID" value="NZ_FOPC01000005.1"/>
</dbReference>
<evidence type="ECO:0000259" key="3">
    <source>
        <dbReference type="PROSITE" id="PS50930"/>
    </source>
</evidence>
<dbReference type="InterPro" id="IPR011006">
    <property type="entry name" value="CheY-like_superfamily"/>
</dbReference>
<evidence type="ECO:0000256" key="1">
    <source>
        <dbReference type="PROSITE-ProRule" id="PRU00169"/>
    </source>
</evidence>
<dbReference type="InterPro" id="IPR046947">
    <property type="entry name" value="LytR-like"/>
</dbReference>
<gene>
    <name evidence="4" type="ORF">SAMN04487988_105276</name>
</gene>
<dbReference type="SMART" id="SM00850">
    <property type="entry name" value="LytTR"/>
    <property type="match status" value="1"/>
</dbReference>
<evidence type="ECO:0000259" key="2">
    <source>
        <dbReference type="PROSITE" id="PS50110"/>
    </source>
</evidence>
<sequence>MVQEMVSPKILLVEDNPNLSENISELLTINGFIVTDILDSAHLVEENLKKNPANLVLIDIKLKGKQNGIELATQIRRHFTIPIVFITSSSGKEIIEKVKHIKPDGFIVKPFTKESLITSIQLAIENFSSLDQAKSGTQLIHAPKSIDEIFIRDNGWLKKIEIDEIELIKTEGTYSRIITEGKQFTLRNTAKEVLGKLPDNQFLRVHKSYIVNLKKIEAFNSTVIKIAQHEIPIGRNFYKDLVNHVNKINN</sequence>
<dbReference type="AlphaFoldDB" id="A0A1I2T9Q5"/>
<feature type="modified residue" description="4-aspartylphosphate" evidence="1">
    <location>
        <position position="59"/>
    </location>
</feature>
<dbReference type="GO" id="GO:0000156">
    <property type="term" value="F:phosphorelay response regulator activity"/>
    <property type="evidence" value="ECO:0007669"/>
    <property type="project" value="InterPro"/>
</dbReference>
<dbReference type="EMBL" id="FOPC01000005">
    <property type="protein sequence ID" value="SFG61572.1"/>
    <property type="molecule type" value="Genomic_DNA"/>
</dbReference>
<dbReference type="PROSITE" id="PS50110">
    <property type="entry name" value="RESPONSE_REGULATORY"/>
    <property type="match status" value="1"/>
</dbReference>
<dbReference type="Proteomes" id="UP000199642">
    <property type="component" value="Unassembled WGS sequence"/>
</dbReference>
<dbReference type="PANTHER" id="PTHR37299">
    <property type="entry name" value="TRANSCRIPTIONAL REGULATOR-RELATED"/>
    <property type="match status" value="1"/>
</dbReference>
<dbReference type="SUPFAM" id="SSF52172">
    <property type="entry name" value="CheY-like"/>
    <property type="match status" value="1"/>
</dbReference>
<dbReference type="PROSITE" id="PS50930">
    <property type="entry name" value="HTH_LYTTR"/>
    <property type="match status" value="1"/>
</dbReference>
<dbReference type="STRING" id="435880.SAMN04487988_105276"/>
<dbReference type="InterPro" id="IPR001789">
    <property type="entry name" value="Sig_transdc_resp-reg_receiver"/>
</dbReference>
<dbReference type="SMART" id="SM00448">
    <property type="entry name" value="REC"/>
    <property type="match status" value="1"/>
</dbReference>
<accession>A0A1I2T9Q5</accession>
<dbReference type="Gene3D" id="3.40.50.2300">
    <property type="match status" value="1"/>
</dbReference>
<dbReference type="PANTHER" id="PTHR37299:SF1">
    <property type="entry name" value="STAGE 0 SPORULATION PROTEIN A HOMOLOG"/>
    <property type="match status" value="1"/>
</dbReference>
<dbReference type="GO" id="GO:0003677">
    <property type="term" value="F:DNA binding"/>
    <property type="evidence" value="ECO:0007669"/>
    <property type="project" value="InterPro"/>
</dbReference>
<feature type="domain" description="Response regulatory" evidence="2">
    <location>
        <begin position="9"/>
        <end position="124"/>
    </location>
</feature>
<evidence type="ECO:0000313" key="5">
    <source>
        <dbReference type="Proteomes" id="UP000199642"/>
    </source>
</evidence>
<evidence type="ECO:0000313" key="4">
    <source>
        <dbReference type="EMBL" id="SFG61572.1"/>
    </source>
</evidence>
<keyword evidence="5" id="KW-1185">Reference proteome</keyword>
<feature type="domain" description="HTH LytTR-type" evidence="3">
    <location>
        <begin position="149"/>
        <end position="217"/>
    </location>
</feature>
<organism evidence="4 5">
    <name type="scientific">Algoriphagus hitonicola</name>
    <dbReference type="NCBI Taxonomy" id="435880"/>
    <lineage>
        <taxon>Bacteria</taxon>
        <taxon>Pseudomonadati</taxon>
        <taxon>Bacteroidota</taxon>
        <taxon>Cytophagia</taxon>
        <taxon>Cytophagales</taxon>
        <taxon>Cyclobacteriaceae</taxon>
        <taxon>Algoriphagus</taxon>
    </lineage>
</organism>
<reference evidence="5" key="1">
    <citation type="submission" date="2016-10" db="EMBL/GenBank/DDBJ databases">
        <authorList>
            <person name="Varghese N."/>
            <person name="Submissions S."/>
        </authorList>
    </citation>
    <scope>NUCLEOTIDE SEQUENCE [LARGE SCALE GENOMIC DNA]</scope>
    <source>
        <strain evidence="5">DSM 19315</strain>
    </source>
</reference>
<protein>
    <submittedName>
        <fullName evidence="4">Two component transcriptional regulator, LytTR family</fullName>
    </submittedName>
</protein>
<dbReference type="InterPro" id="IPR007492">
    <property type="entry name" value="LytTR_DNA-bd_dom"/>
</dbReference>
<dbReference type="Pfam" id="PF04397">
    <property type="entry name" value="LytTR"/>
    <property type="match status" value="1"/>
</dbReference>
<keyword evidence="1" id="KW-0597">Phosphoprotein</keyword>
<dbReference type="Pfam" id="PF00072">
    <property type="entry name" value="Response_reg"/>
    <property type="match status" value="1"/>
</dbReference>
<name>A0A1I2T9Q5_9BACT</name>
<dbReference type="OrthoDB" id="1646880at2"/>